<dbReference type="Proteomes" id="UP000295064">
    <property type="component" value="Unassembled WGS sequence"/>
</dbReference>
<keyword evidence="2" id="KW-0255">Endonuclease</keyword>
<dbReference type="InterPro" id="IPR002837">
    <property type="entry name" value="DUF123"/>
</dbReference>
<evidence type="ECO:0000313" key="2">
    <source>
        <dbReference type="EMBL" id="TDO83303.1"/>
    </source>
</evidence>
<reference evidence="2 3" key="1">
    <citation type="submission" date="2019-03" db="EMBL/GenBank/DDBJ databases">
        <title>Subsurface microbial communities from deep shales in Ohio and West Virginia, USA.</title>
        <authorList>
            <person name="Wrighton K."/>
        </authorList>
    </citation>
    <scope>NUCLEOTIDE SEQUENCE [LARGE SCALE GENOMIC DNA]</scope>
    <source>
        <strain evidence="2 3">MA284_T2</strain>
    </source>
</reference>
<keyword evidence="2" id="KW-0540">Nuclease</keyword>
<dbReference type="GO" id="GO:0004519">
    <property type="term" value="F:endonuclease activity"/>
    <property type="evidence" value="ECO:0007669"/>
    <property type="project" value="UniProtKB-KW"/>
</dbReference>
<organism evidence="2 3">
    <name type="scientific">Halanaerobium saccharolyticum</name>
    <dbReference type="NCBI Taxonomy" id="43595"/>
    <lineage>
        <taxon>Bacteria</taxon>
        <taxon>Bacillati</taxon>
        <taxon>Bacillota</taxon>
        <taxon>Clostridia</taxon>
        <taxon>Halanaerobiales</taxon>
        <taxon>Halanaerobiaceae</taxon>
        <taxon>Halanaerobium</taxon>
    </lineage>
</organism>
<dbReference type="RefSeq" id="WP_133515871.1">
    <property type="nucleotide sequence ID" value="NZ_SNWX01000027.1"/>
</dbReference>
<dbReference type="InterPro" id="IPR000305">
    <property type="entry name" value="GIY-YIG_endonuc"/>
</dbReference>
<dbReference type="OrthoDB" id="9802365at2"/>
<name>A0A4V6PTJ4_9FIRM</name>
<dbReference type="SMART" id="SM00465">
    <property type="entry name" value="GIYc"/>
    <property type="match status" value="1"/>
</dbReference>
<dbReference type="PANTHER" id="PTHR37460:SF1">
    <property type="entry name" value="ENDONUCLEASE III"/>
    <property type="match status" value="1"/>
</dbReference>
<evidence type="ECO:0000313" key="3">
    <source>
        <dbReference type="Proteomes" id="UP000295064"/>
    </source>
</evidence>
<dbReference type="PANTHER" id="PTHR37460">
    <property type="entry name" value="ENDONUCLEASE III"/>
    <property type="match status" value="1"/>
</dbReference>
<sequence>MQVYPDGGVYILKIKLEVEKKIEVGALGRKTFAPGYYFYTGTAQSNLKARVKRHYSSDKKFHWHIDYLLAEADLENDFVFELPGEGECFLARVLIENGGRTPAAGFGASDCSCDSHLIYFSLTTGSTILENLVKNNNLEAEFNDFKK</sequence>
<accession>A0A4V6PTJ4</accession>
<dbReference type="AlphaFoldDB" id="A0A4V6PTJ4"/>
<dbReference type="Pfam" id="PF01986">
    <property type="entry name" value="DUF123"/>
    <property type="match status" value="1"/>
</dbReference>
<evidence type="ECO:0000259" key="1">
    <source>
        <dbReference type="SMART" id="SM00465"/>
    </source>
</evidence>
<feature type="domain" description="GIY-YIG" evidence="1">
    <location>
        <begin position="23"/>
        <end position="121"/>
    </location>
</feature>
<dbReference type="EMBL" id="SNWX01000027">
    <property type="protein sequence ID" value="TDO83303.1"/>
    <property type="molecule type" value="Genomic_DNA"/>
</dbReference>
<gene>
    <name evidence="2" type="ORF">DFR79_1275</name>
</gene>
<keyword evidence="2" id="KW-0378">Hydrolase</keyword>
<dbReference type="CDD" id="cd10441">
    <property type="entry name" value="GIY-YIG_COG1833"/>
    <property type="match status" value="1"/>
</dbReference>
<protein>
    <submittedName>
        <fullName evidence="2">Uri superfamily endonuclease</fullName>
    </submittedName>
</protein>
<comment type="caution">
    <text evidence="2">The sequence shown here is derived from an EMBL/GenBank/DDBJ whole genome shotgun (WGS) entry which is preliminary data.</text>
</comment>
<proteinExistence type="predicted"/>